<keyword evidence="3" id="KW-1185">Reference proteome</keyword>
<feature type="region of interest" description="Disordered" evidence="1">
    <location>
        <begin position="457"/>
        <end position="504"/>
    </location>
</feature>
<dbReference type="EMBL" id="JACCJB010000005">
    <property type="protein sequence ID" value="KAF6226835.1"/>
    <property type="molecule type" value="Genomic_DNA"/>
</dbReference>
<sequence length="504" mass="56378">MKLRPRVKVPTDNSNTMTATVPVLPSNILRLQTPPISEVSNAGSTVAGKKRLSELSSSIMSISDPEETIDSVSPTKNRHRPTITVPAAPLTKRNLAKYQEEMTSAVEIASEHEHSPPPPTTNTRLTQARNYLMTEGIIYDPKFESRGLQIAEFLYSHKHGKDKYEIQLRKEVAQLLKHHNFHAAGSSKQPPQHWPSMTRSEASTPVMSLPAEDDQDPEEQADSFEWNNKLDDLTDRVTRRPSGGKEAFAFSELRELARPLNGGRLPSLGKAQRLINEQMVRENHENRSSNQTDDDRLWGFEKYLPPASKEKKFSLDRWSGHPPGRSRAATLKLGEGNLMPQEMMDIDWDRDRAKLEESLVGYDDVDRGEAQLLLAETPLLQALMSDQIERDLAPRSKKGEGIEPVARKPAVLMTQKFALPRPAQFRIDEAAEIAKSLNIHPDPPTPSPRTALFLKRKFEQCSDSESDGDEGEERRPEPPVGGGDDVQGERVWVDETVSSSGSLV</sequence>
<feature type="region of interest" description="Disordered" evidence="1">
    <location>
        <begin position="183"/>
        <end position="226"/>
    </location>
</feature>
<organism evidence="2 3">
    <name type="scientific">Letharia lupina</name>
    <dbReference type="NCBI Taxonomy" id="560253"/>
    <lineage>
        <taxon>Eukaryota</taxon>
        <taxon>Fungi</taxon>
        <taxon>Dikarya</taxon>
        <taxon>Ascomycota</taxon>
        <taxon>Pezizomycotina</taxon>
        <taxon>Lecanoromycetes</taxon>
        <taxon>OSLEUM clade</taxon>
        <taxon>Lecanoromycetidae</taxon>
        <taxon>Lecanorales</taxon>
        <taxon>Lecanorineae</taxon>
        <taxon>Parmeliaceae</taxon>
        <taxon>Letharia</taxon>
    </lineage>
</organism>
<dbReference type="AlphaFoldDB" id="A0A8H6FFW9"/>
<evidence type="ECO:0000313" key="3">
    <source>
        <dbReference type="Proteomes" id="UP000593566"/>
    </source>
</evidence>
<name>A0A8H6FFW9_9LECA</name>
<feature type="compositionally biased region" description="Polar residues" evidence="1">
    <location>
        <begin position="186"/>
        <end position="206"/>
    </location>
</feature>
<gene>
    <name evidence="2" type="ORF">HO133_008276</name>
</gene>
<evidence type="ECO:0000256" key="1">
    <source>
        <dbReference type="SAM" id="MobiDB-lite"/>
    </source>
</evidence>
<dbReference type="Proteomes" id="UP000593566">
    <property type="component" value="Unassembled WGS sequence"/>
</dbReference>
<feature type="compositionally biased region" description="Acidic residues" evidence="1">
    <location>
        <begin position="462"/>
        <end position="471"/>
    </location>
</feature>
<dbReference type="GeneID" id="59336673"/>
<feature type="compositionally biased region" description="Acidic residues" evidence="1">
    <location>
        <begin position="211"/>
        <end position="222"/>
    </location>
</feature>
<evidence type="ECO:0000313" key="2">
    <source>
        <dbReference type="EMBL" id="KAF6226835.1"/>
    </source>
</evidence>
<protein>
    <submittedName>
        <fullName evidence="2">Uncharacterized protein</fullName>
    </submittedName>
</protein>
<accession>A0A8H6FFW9</accession>
<proteinExistence type="predicted"/>
<reference evidence="2 3" key="1">
    <citation type="journal article" date="2020" name="Genomics">
        <title>Complete, high-quality genomes from long-read metagenomic sequencing of two wolf lichen thalli reveals enigmatic genome architecture.</title>
        <authorList>
            <person name="McKenzie S.K."/>
            <person name="Walston R.F."/>
            <person name="Allen J.L."/>
        </authorList>
    </citation>
    <scope>NUCLEOTIDE SEQUENCE [LARGE SCALE GENOMIC DNA]</scope>
    <source>
        <strain evidence="2">WasteWater1</strain>
    </source>
</reference>
<dbReference type="RefSeq" id="XP_037155144.1">
    <property type="nucleotide sequence ID" value="XM_037299143.1"/>
</dbReference>
<comment type="caution">
    <text evidence="2">The sequence shown here is derived from an EMBL/GenBank/DDBJ whole genome shotgun (WGS) entry which is preliminary data.</text>
</comment>